<name>A0A2W7HY13_9FLAO</name>
<evidence type="ECO:0000313" key="2">
    <source>
        <dbReference type="Proteomes" id="UP000249542"/>
    </source>
</evidence>
<organism evidence="1 2">
    <name type="scientific">Mesonia algae</name>
    <dbReference type="NCBI Taxonomy" id="213248"/>
    <lineage>
        <taxon>Bacteria</taxon>
        <taxon>Pseudomonadati</taxon>
        <taxon>Bacteroidota</taxon>
        <taxon>Flavobacteriia</taxon>
        <taxon>Flavobacteriales</taxon>
        <taxon>Flavobacteriaceae</taxon>
        <taxon>Mesonia</taxon>
    </lineage>
</organism>
<accession>A0A2W7HY13</accession>
<sequence length="204" mass="23846">MKILIKVLLVSFFISCKPKSDNKINSIEISDINNKIENCEIIKEHIFSNKNSSDTFKIIYDCNNLEGPMIFQIINNARITIYKKEFLGIQLYDYERPWYLYVTNPKRVEGFDHKKMNKHLTDSLQKADLKYIKSRINNFFDEEKFIKNPLSNIDKDFINQKSLNKIDNDKIIVGFSYKLFEGGGFEIIGYSKKLNKTVLIAGCC</sequence>
<keyword evidence="2" id="KW-1185">Reference proteome</keyword>
<proteinExistence type="predicted"/>
<dbReference type="Proteomes" id="UP000249542">
    <property type="component" value="Unassembled WGS sequence"/>
</dbReference>
<protein>
    <submittedName>
        <fullName evidence="1">Uncharacterized protein</fullName>
    </submittedName>
</protein>
<reference evidence="1 2" key="1">
    <citation type="submission" date="2018-06" db="EMBL/GenBank/DDBJ databases">
        <title>Genomic Encyclopedia of Archaeal and Bacterial Type Strains, Phase II (KMG-II): from individual species to whole genera.</title>
        <authorList>
            <person name="Goeker M."/>
        </authorList>
    </citation>
    <scope>NUCLEOTIDE SEQUENCE [LARGE SCALE GENOMIC DNA]</scope>
    <source>
        <strain evidence="1 2">DSM 15361</strain>
    </source>
</reference>
<gene>
    <name evidence="1" type="ORF">LX95_02887</name>
</gene>
<comment type="caution">
    <text evidence="1">The sequence shown here is derived from an EMBL/GenBank/DDBJ whole genome shotgun (WGS) entry which is preliminary data.</text>
</comment>
<dbReference type="EMBL" id="QKYV01000019">
    <property type="protein sequence ID" value="PZW37578.1"/>
    <property type="molecule type" value="Genomic_DNA"/>
</dbReference>
<dbReference type="RefSeq" id="WP_111542135.1">
    <property type="nucleotide sequence ID" value="NZ_QKYV01000019.1"/>
</dbReference>
<evidence type="ECO:0000313" key="1">
    <source>
        <dbReference type="EMBL" id="PZW37578.1"/>
    </source>
</evidence>
<dbReference type="AlphaFoldDB" id="A0A2W7HY13"/>